<dbReference type="AlphaFoldDB" id="A0A2N0ZIW3"/>
<evidence type="ECO:0000256" key="5">
    <source>
        <dbReference type="SAM" id="SignalP"/>
    </source>
</evidence>
<dbReference type="InterPro" id="IPR004682">
    <property type="entry name" value="TRAP_DctP"/>
</dbReference>
<keyword evidence="7" id="KW-1185">Reference proteome</keyword>
<feature type="binding site" evidence="4">
    <location>
        <position position="183"/>
    </location>
    <ligand>
        <name>N-acetyl-beta-neuraminate</name>
        <dbReference type="ChEBI" id="CHEBI:58705"/>
    </ligand>
</feature>
<comment type="caution">
    <text evidence="6">The sequence shown here is derived from an EMBL/GenBank/DDBJ whole genome shotgun (WGS) entry which is preliminary data.</text>
</comment>
<evidence type="ECO:0000256" key="4">
    <source>
        <dbReference type="PIRSR" id="PIRSR006470-1"/>
    </source>
</evidence>
<feature type="chain" id="PRO_5039691969" evidence="5">
    <location>
        <begin position="30"/>
        <end position="341"/>
    </location>
</feature>
<sequence>MRRMRHLLAIILILSIAALSGCGSSTNHADASQKEGIQQMTIKISHVVAENTPKQMGALKMKEVIEEKSEGKIKVEIFPNSSLFGDKDEYQNLIANNIQFIMPEMTKLVGSEAGFNIPAMPFLFESDQAAEAFWDGEKGKEVLGRLEKDGVLGVSMWPNGAKQITNNKRPIESPEDFKGMKIRTTGGQLLEDLFGTLGAGSTSIPFGELYTALQQGTVDGQDNPYSNIESKKFDEVQKYISIMGITRVDYALLTNTTFWNSMNDETKAIVELGIEEGTTVARESAAKLNEEAREKLIENGNSQINELSEEQIEEFKEFLTPLYNEWKEKIGTDIIEDAESR</sequence>
<proteinExistence type="inferred from homology"/>
<name>A0A2N0ZIW3_9BACI</name>
<dbReference type="PROSITE" id="PS51257">
    <property type="entry name" value="PROKAR_LIPOPROTEIN"/>
    <property type="match status" value="1"/>
</dbReference>
<reference evidence="6 7" key="1">
    <citation type="journal article" date="2010" name="Int. J. Syst. Evol. Microbiol.">
        <title>Bacillus horneckiae sp. nov., isolated from a spacecraft-assembly clean room.</title>
        <authorList>
            <person name="Vaishampayan P."/>
            <person name="Probst A."/>
            <person name="Krishnamurthi S."/>
            <person name="Ghosh S."/>
            <person name="Osman S."/>
            <person name="McDowall A."/>
            <person name="Ruckmani A."/>
            <person name="Mayilraj S."/>
            <person name="Venkateswaran K."/>
        </authorList>
    </citation>
    <scope>NUCLEOTIDE SEQUENCE [LARGE SCALE GENOMIC DNA]</scope>
    <source>
        <strain evidence="7">1PO1SC</strain>
    </source>
</reference>
<keyword evidence="3 5" id="KW-0732">Signal</keyword>
<dbReference type="EMBL" id="PISD01000016">
    <property type="protein sequence ID" value="PKG29431.1"/>
    <property type="molecule type" value="Genomic_DNA"/>
</dbReference>
<accession>A0A2N0ZIW3</accession>
<evidence type="ECO:0000313" key="6">
    <source>
        <dbReference type="EMBL" id="PKG29431.1"/>
    </source>
</evidence>
<evidence type="ECO:0000256" key="3">
    <source>
        <dbReference type="ARBA" id="ARBA00022729"/>
    </source>
</evidence>
<organism evidence="6 7">
    <name type="scientific">Cytobacillus horneckiae</name>
    <dbReference type="NCBI Taxonomy" id="549687"/>
    <lineage>
        <taxon>Bacteria</taxon>
        <taxon>Bacillati</taxon>
        <taxon>Bacillota</taxon>
        <taxon>Bacilli</taxon>
        <taxon>Bacillales</taxon>
        <taxon>Bacillaceae</taxon>
        <taxon>Cytobacillus</taxon>
    </lineage>
</organism>
<dbReference type="PANTHER" id="PTHR33376:SF7">
    <property type="entry name" value="C4-DICARBOXYLATE-BINDING PROTEIN DCTB"/>
    <property type="match status" value="1"/>
</dbReference>
<dbReference type="InterPro" id="IPR038404">
    <property type="entry name" value="TRAP_DctP_sf"/>
</dbReference>
<feature type="signal peptide" evidence="5">
    <location>
        <begin position="1"/>
        <end position="29"/>
    </location>
</feature>
<evidence type="ECO:0000256" key="1">
    <source>
        <dbReference type="ARBA" id="ARBA00009023"/>
    </source>
</evidence>
<dbReference type="PIRSF" id="PIRSF006470">
    <property type="entry name" value="DctB"/>
    <property type="match status" value="1"/>
</dbReference>
<dbReference type="RefSeq" id="WP_066197884.1">
    <property type="nucleotide sequence ID" value="NZ_JAFDQP010000004.1"/>
</dbReference>
<evidence type="ECO:0000256" key="2">
    <source>
        <dbReference type="ARBA" id="ARBA00022448"/>
    </source>
</evidence>
<dbReference type="NCBIfam" id="NF037995">
    <property type="entry name" value="TRAP_S1"/>
    <property type="match status" value="1"/>
</dbReference>
<feature type="binding site" evidence="4">
    <location>
        <position position="162"/>
    </location>
    <ligand>
        <name>N-acetyl-beta-neuraminate</name>
        <dbReference type="ChEBI" id="CHEBI:58705"/>
    </ligand>
</feature>
<protein>
    <submittedName>
        <fullName evidence="6">C4-dicarboxylate ABC transporter</fullName>
    </submittedName>
</protein>
<dbReference type="GO" id="GO:0030288">
    <property type="term" value="C:outer membrane-bounded periplasmic space"/>
    <property type="evidence" value="ECO:0007669"/>
    <property type="project" value="InterPro"/>
</dbReference>
<dbReference type="GO" id="GO:0055085">
    <property type="term" value="P:transmembrane transport"/>
    <property type="evidence" value="ECO:0007669"/>
    <property type="project" value="InterPro"/>
</dbReference>
<dbReference type="Proteomes" id="UP000233343">
    <property type="component" value="Unassembled WGS sequence"/>
</dbReference>
<dbReference type="Pfam" id="PF03480">
    <property type="entry name" value="DctP"/>
    <property type="match status" value="1"/>
</dbReference>
<dbReference type="NCBIfam" id="TIGR00787">
    <property type="entry name" value="dctP"/>
    <property type="match status" value="1"/>
</dbReference>
<dbReference type="Gene3D" id="3.40.190.170">
    <property type="entry name" value="Bacterial extracellular solute-binding protein, family 7"/>
    <property type="match status" value="1"/>
</dbReference>
<gene>
    <name evidence="6" type="ORF">CWS20_09170</name>
</gene>
<feature type="binding site" evidence="4">
    <location>
        <position position="223"/>
    </location>
    <ligand>
        <name>N-acetyl-beta-neuraminate</name>
        <dbReference type="ChEBI" id="CHEBI:58705"/>
    </ligand>
</feature>
<dbReference type="InterPro" id="IPR018389">
    <property type="entry name" value="DctP_fam"/>
</dbReference>
<keyword evidence="2" id="KW-0813">Transport</keyword>
<feature type="binding site" evidence="4">
    <location>
        <position position="104"/>
    </location>
    <ligand>
        <name>N-acetyl-beta-neuraminate</name>
        <dbReference type="ChEBI" id="CHEBI:58705"/>
    </ligand>
</feature>
<evidence type="ECO:0000313" key="7">
    <source>
        <dbReference type="Proteomes" id="UP000233343"/>
    </source>
</evidence>
<dbReference type="PANTHER" id="PTHR33376">
    <property type="match status" value="1"/>
</dbReference>
<comment type="similarity">
    <text evidence="1">Belongs to the bacterial solute-binding protein 7 family.</text>
</comment>